<evidence type="ECO:0000259" key="8">
    <source>
        <dbReference type="PROSITE" id="PS50850"/>
    </source>
</evidence>
<feature type="transmembrane region" description="Helical" evidence="7">
    <location>
        <begin position="40"/>
        <end position="60"/>
    </location>
</feature>
<proteinExistence type="predicted"/>
<keyword evidence="2" id="KW-0813">Transport</keyword>
<accession>A0A8H8CM86</accession>
<dbReference type="GO" id="GO:0022857">
    <property type="term" value="F:transmembrane transporter activity"/>
    <property type="evidence" value="ECO:0007669"/>
    <property type="project" value="InterPro"/>
</dbReference>
<dbReference type="SUPFAM" id="SSF103473">
    <property type="entry name" value="MFS general substrate transporter"/>
    <property type="match status" value="1"/>
</dbReference>
<evidence type="ECO:0000256" key="2">
    <source>
        <dbReference type="ARBA" id="ARBA00022448"/>
    </source>
</evidence>
<dbReference type="EMBL" id="JAFIQS010000004">
    <property type="protein sequence ID" value="KAG5170568.1"/>
    <property type="molecule type" value="Genomic_DNA"/>
</dbReference>
<evidence type="ECO:0000256" key="4">
    <source>
        <dbReference type="ARBA" id="ARBA00022989"/>
    </source>
</evidence>
<feature type="transmembrane region" description="Helical" evidence="7">
    <location>
        <begin position="212"/>
        <end position="234"/>
    </location>
</feature>
<feature type="transmembrane region" description="Helical" evidence="7">
    <location>
        <begin position="111"/>
        <end position="133"/>
    </location>
</feature>
<dbReference type="PANTHER" id="PTHR23504:SF15">
    <property type="entry name" value="MAJOR FACILITATOR SUPERFAMILY (MFS) PROFILE DOMAIN-CONTAINING PROTEIN"/>
    <property type="match status" value="1"/>
</dbReference>
<gene>
    <name evidence="9" type="ORF">JR316_004957</name>
</gene>
<evidence type="ECO:0000313" key="9">
    <source>
        <dbReference type="EMBL" id="KAG5170568.1"/>
    </source>
</evidence>
<feature type="domain" description="Major facilitator superfamily (MFS) profile" evidence="8">
    <location>
        <begin position="38"/>
        <end position="502"/>
    </location>
</feature>
<dbReference type="InterPro" id="IPR020846">
    <property type="entry name" value="MFS_dom"/>
</dbReference>
<keyword evidence="5 7" id="KW-0472">Membrane</keyword>
<feature type="region of interest" description="Disordered" evidence="6">
    <location>
        <begin position="1"/>
        <end position="29"/>
    </location>
</feature>
<evidence type="ECO:0000256" key="3">
    <source>
        <dbReference type="ARBA" id="ARBA00022692"/>
    </source>
</evidence>
<keyword evidence="4 7" id="KW-1133">Transmembrane helix</keyword>
<dbReference type="OrthoDB" id="419616at2759"/>
<dbReference type="InterPro" id="IPR036259">
    <property type="entry name" value="MFS_trans_sf"/>
</dbReference>
<dbReference type="AlphaFoldDB" id="A0A8H8CM86"/>
<feature type="transmembrane region" description="Helical" evidence="7">
    <location>
        <begin position="372"/>
        <end position="390"/>
    </location>
</feature>
<evidence type="ECO:0000256" key="7">
    <source>
        <dbReference type="SAM" id="Phobius"/>
    </source>
</evidence>
<feature type="transmembrane region" description="Helical" evidence="7">
    <location>
        <begin position="341"/>
        <end position="360"/>
    </location>
</feature>
<dbReference type="GO" id="GO:0016020">
    <property type="term" value="C:membrane"/>
    <property type="evidence" value="ECO:0007669"/>
    <property type="project" value="UniProtKB-SubCell"/>
</dbReference>
<keyword evidence="3 7" id="KW-0812">Transmembrane</keyword>
<feature type="region of interest" description="Disordered" evidence="6">
    <location>
        <begin position="497"/>
        <end position="532"/>
    </location>
</feature>
<evidence type="ECO:0000256" key="1">
    <source>
        <dbReference type="ARBA" id="ARBA00004141"/>
    </source>
</evidence>
<sequence length="532" mass="58314">MSVSRQDDESLTILHDGNDQNDYDHDDHEKPTPLPVYPLLSLYLIQMAEPITATVIYPFINQFVRETGITGGDEKKTGYYAGIIESAFFFAESFTVVQWGYISDKYGRRPILLCGPIGLAVAMLIFGTSTTFWPLVVSRCLQGIFNGNIGVTKSSIAELTDSTNRADAYAFIPMVWSVGYTTGPIIGGILSNPATRWPDTLGRIAYLRTHPYFLPCLVAASFAFATFIFVCFALKETLPSLVGKEKVLKHHKRTADDAISANVTTESSLLEHGDHVNYGTDASVDQSQQVSIRAAITRPILMVLVNHIFLTFLDMANFTLVPLVYSTPISYGGLGLDPFRIGVILGTFGLVNSFVQANLLGRSIKKCGARRLYKATFSCLLGCFTMYPILHFFAQRSGRVDGFVIASIVIQLGFQSMIYMAYGSLQVILVECVPEGGPMGTVNGVAQMLGSGMRSLAPTFASSLFSISLQRKLAGENMVFYILMALTLTAMRASKLLPDTSKPRRTRSPRNSRAPSTTPAQQKNMTHTGEVL</sequence>
<protein>
    <recommendedName>
        <fullName evidence="8">Major facilitator superfamily (MFS) profile domain-containing protein</fullName>
    </recommendedName>
</protein>
<organism evidence="9">
    <name type="scientific">Psilocybe cubensis</name>
    <name type="common">Psychedelic mushroom</name>
    <name type="synonym">Stropharia cubensis</name>
    <dbReference type="NCBI Taxonomy" id="181762"/>
    <lineage>
        <taxon>Eukaryota</taxon>
        <taxon>Fungi</taxon>
        <taxon>Dikarya</taxon>
        <taxon>Basidiomycota</taxon>
        <taxon>Agaricomycotina</taxon>
        <taxon>Agaricomycetes</taxon>
        <taxon>Agaricomycetidae</taxon>
        <taxon>Agaricales</taxon>
        <taxon>Agaricineae</taxon>
        <taxon>Strophariaceae</taxon>
        <taxon>Psilocybe</taxon>
    </lineage>
</organism>
<dbReference type="InterPro" id="IPR011701">
    <property type="entry name" value="MFS"/>
</dbReference>
<name>A0A8H8CM86_PSICU</name>
<comment type="subcellular location">
    <subcellularLocation>
        <location evidence="1">Membrane</location>
        <topology evidence="1">Multi-pass membrane protein</topology>
    </subcellularLocation>
</comment>
<feature type="transmembrane region" description="Helical" evidence="7">
    <location>
        <begin position="80"/>
        <end position="99"/>
    </location>
</feature>
<comment type="caution">
    <text evidence="9">The sequence shown here is derived from an EMBL/GenBank/DDBJ whole genome shotgun (WGS) entry which is preliminary data.</text>
</comment>
<dbReference type="CDD" id="cd17330">
    <property type="entry name" value="MFS_SLC46_TetA_like"/>
    <property type="match status" value="1"/>
</dbReference>
<dbReference type="PRINTS" id="PR01035">
    <property type="entry name" value="TCRTETA"/>
</dbReference>
<dbReference type="Gene3D" id="1.20.1250.20">
    <property type="entry name" value="MFS general substrate transporter like domains"/>
    <property type="match status" value="1"/>
</dbReference>
<feature type="compositionally biased region" description="Polar residues" evidence="6">
    <location>
        <begin position="511"/>
        <end position="532"/>
    </location>
</feature>
<evidence type="ECO:0000256" key="5">
    <source>
        <dbReference type="ARBA" id="ARBA00023136"/>
    </source>
</evidence>
<reference evidence="9" key="1">
    <citation type="submission" date="2021-02" db="EMBL/GenBank/DDBJ databases">
        <title>Psilocybe cubensis genome.</title>
        <authorList>
            <person name="Mckernan K.J."/>
            <person name="Crawford S."/>
            <person name="Trippe A."/>
            <person name="Kane L.T."/>
            <person name="Mclaughlin S."/>
        </authorList>
    </citation>
    <scope>NUCLEOTIDE SEQUENCE [LARGE SCALE GENOMIC DNA]</scope>
    <source>
        <strain evidence="9">MGC-MH-2018</strain>
    </source>
</reference>
<feature type="transmembrane region" description="Helical" evidence="7">
    <location>
        <begin position="300"/>
        <end position="321"/>
    </location>
</feature>
<feature type="compositionally biased region" description="Basic and acidic residues" evidence="6">
    <location>
        <begin position="16"/>
        <end position="29"/>
    </location>
</feature>
<dbReference type="PANTHER" id="PTHR23504">
    <property type="entry name" value="MAJOR FACILITATOR SUPERFAMILY DOMAIN-CONTAINING PROTEIN 10"/>
    <property type="match status" value="1"/>
</dbReference>
<dbReference type="InterPro" id="IPR001958">
    <property type="entry name" value="Tet-R_TetA/multi-R_MdtG-like"/>
</dbReference>
<dbReference type="Pfam" id="PF07690">
    <property type="entry name" value="MFS_1"/>
    <property type="match status" value="1"/>
</dbReference>
<evidence type="ECO:0000256" key="6">
    <source>
        <dbReference type="SAM" id="MobiDB-lite"/>
    </source>
</evidence>
<dbReference type="PROSITE" id="PS50850">
    <property type="entry name" value="MFS"/>
    <property type="match status" value="1"/>
</dbReference>